<feature type="signal peptide" evidence="1">
    <location>
        <begin position="1"/>
        <end position="18"/>
    </location>
</feature>
<dbReference type="Gene3D" id="2.40.160.10">
    <property type="entry name" value="Porin"/>
    <property type="match status" value="1"/>
</dbReference>
<protein>
    <recommendedName>
        <fullName evidence="4">Porin</fullName>
    </recommendedName>
</protein>
<name>A0A972JIZ9_9GAMM</name>
<dbReference type="SUPFAM" id="SSF56935">
    <property type="entry name" value="Porins"/>
    <property type="match status" value="1"/>
</dbReference>
<sequence length="352" mass="39694">MKYLLIAALLLFVPWVFAEPYLAVQTGFTCSMCHTNPSGGGKRTEFGNQYAQQLLPAQPLASQKSVWSGNVTDHLSIGGNARLAGRQLDLEDRDDNLDFDVRRVTLYLNANLTEEISLYIDQRVAPGGAENREVWAKFNWGNWYGKAGRLFLPFGWRIEDDSAFVREVTGINFNAGDTGVEVGYALGRFNWQLAATNGNGGASEVDDDKLFSTRAEWVEPSWRAGLSALNNKTKFGERSIYGLFAGLKTGRINWLLEYDHIEDNGFSIQDLNQDVALIEANILLRQGHHLKLTFEALTADKDTKDRFRGSIVYEYFPWAFSQFRAGFRKRDSDDDAAALNSRETFVEIHVFF</sequence>
<dbReference type="AlphaFoldDB" id="A0A972JIZ9"/>
<dbReference type="EMBL" id="JAAXYH010000002">
    <property type="protein sequence ID" value="NMH64595.1"/>
    <property type="molecule type" value="Genomic_DNA"/>
</dbReference>
<evidence type="ECO:0000313" key="2">
    <source>
        <dbReference type="EMBL" id="NMH64595.1"/>
    </source>
</evidence>
<feature type="chain" id="PRO_5037340021" description="Porin" evidence="1">
    <location>
        <begin position="19"/>
        <end position="352"/>
    </location>
</feature>
<organism evidence="2 3">
    <name type="scientific">Shewanella salipaludis</name>
    <dbReference type="NCBI Taxonomy" id="2723052"/>
    <lineage>
        <taxon>Bacteria</taxon>
        <taxon>Pseudomonadati</taxon>
        <taxon>Pseudomonadota</taxon>
        <taxon>Gammaproteobacteria</taxon>
        <taxon>Alteromonadales</taxon>
        <taxon>Shewanellaceae</taxon>
        <taxon>Shewanella</taxon>
    </lineage>
</organism>
<gene>
    <name evidence="2" type="ORF">HC757_05360</name>
</gene>
<dbReference type="RefSeq" id="WP_169563261.1">
    <property type="nucleotide sequence ID" value="NZ_JAAXYH010000002.1"/>
</dbReference>
<accession>A0A972JIZ9</accession>
<reference evidence="2" key="1">
    <citation type="submission" date="2020-04" db="EMBL/GenBank/DDBJ databases">
        <title>Description of Shewanella salipaludis sp. nov., isolated from a salt marsh.</title>
        <authorList>
            <person name="Park S."/>
            <person name="Yoon J.-H."/>
        </authorList>
    </citation>
    <scope>NUCLEOTIDE SEQUENCE</scope>
    <source>
        <strain evidence="2">SHSM-M6</strain>
    </source>
</reference>
<evidence type="ECO:0000256" key="1">
    <source>
        <dbReference type="SAM" id="SignalP"/>
    </source>
</evidence>
<evidence type="ECO:0000313" key="3">
    <source>
        <dbReference type="Proteomes" id="UP000737113"/>
    </source>
</evidence>
<evidence type="ECO:0008006" key="4">
    <source>
        <dbReference type="Google" id="ProtNLM"/>
    </source>
</evidence>
<dbReference type="Proteomes" id="UP000737113">
    <property type="component" value="Unassembled WGS sequence"/>
</dbReference>
<comment type="caution">
    <text evidence="2">The sequence shown here is derived from an EMBL/GenBank/DDBJ whole genome shotgun (WGS) entry which is preliminary data.</text>
</comment>
<dbReference type="InterPro" id="IPR023614">
    <property type="entry name" value="Porin_dom_sf"/>
</dbReference>
<keyword evidence="1" id="KW-0732">Signal</keyword>
<proteinExistence type="predicted"/>
<keyword evidence="3" id="KW-1185">Reference proteome</keyword>